<name>A0A2T7P474_POMCA</name>
<sequence length="528" mass="59603">MVFIDVLEIRSSTPHSQTFDVNEHAFPAAGLFTSIDTCTSDVKACTCPQCTGIKPVQRPVGHVPPCSERGARRKRLGTMSHEQLVVFSAPPPCSPIMSKATFQQADPCPVISSSTSSTTMMANICTRGTAPGLPLSAHHRVTSSQGAQRREQFQCAKLSPDDPPVEAQHSCSETSDRLPVLVAQSPDVALPCCPPSSQASHSSSSPQLRRTVLTKRIPDKSISENDDVELRRSSRHLRHAQSEELKLRDEECEKLSKVRYQMEEELEDLTASLFEEANRMVQEAHIKRINTEKLLTEANEKIEVLQAEVAALKQLVLTSTPSAPNKHLHPQICDTSPKKEKGANSKPFWKSHRRSTSHHEFTKEQRQQPEEPQENSCCIKETDSVCFDEFQRWKLQASLSQESPFMHRVVWEDIQPCLNFRNKQLSQRVQESVEGNTLTIEPIPGDSSYPRKCCLSETNKLCNYKIKLQEDDEWYSISQMCRNRIAAVCDFYTYIRYIVQGLVKSADKEMFQEIVRLRMQMSAARLGC</sequence>
<feature type="compositionally biased region" description="Low complexity" evidence="4">
    <location>
        <begin position="195"/>
        <end position="207"/>
    </location>
</feature>
<dbReference type="GO" id="GO:0005085">
    <property type="term" value="F:guanyl-nucleotide exchange factor activity"/>
    <property type="evidence" value="ECO:0007669"/>
    <property type="project" value="InterPro"/>
</dbReference>
<accession>A0A2T7P474</accession>
<feature type="region of interest" description="Disordered" evidence="4">
    <location>
        <begin position="192"/>
        <end position="212"/>
    </location>
</feature>
<reference evidence="6 7" key="1">
    <citation type="submission" date="2018-04" db="EMBL/GenBank/DDBJ databases">
        <title>The genome of golden apple snail Pomacea canaliculata provides insight into stress tolerance and invasive adaptation.</title>
        <authorList>
            <person name="Liu C."/>
            <person name="Liu B."/>
            <person name="Ren Y."/>
            <person name="Zhang Y."/>
            <person name="Wang H."/>
            <person name="Li S."/>
            <person name="Jiang F."/>
            <person name="Yin L."/>
            <person name="Zhang G."/>
            <person name="Qian W."/>
            <person name="Fan W."/>
        </authorList>
    </citation>
    <scope>NUCLEOTIDE SEQUENCE [LARGE SCALE GENOMIC DNA]</scope>
    <source>
        <strain evidence="6">SZHN2017</strain>
        <tissue evidence="6">Muscle</tissue>
    </source>
</reference>
<comment type="caution">
    <text evidence="6">The sequence shown here is derived from an EMBL/GenBank/DDBJ whole genome shotgun (WGS) entry which is preliminary data.</text>
</comment>
<feature type="domain" description="GDP/GTP exchange factor Sec2 N-terminal" evidence="5">
    <location>
        <begin position="232"/>
        <end position="314"/>
    </location>
</feature>
<comment type="similarity">
    <text evidence="2">Belongs to the SEC2 family.</text>
</comment>
<dbReference type="Pfam" id="PF25555">
    <property type="entry name" value="RAB3A-like_C"/>
    <property type="match status" value="1"/>
</dbReference>
<protein>
    <recommendedName>
        <fullName evidence="5">GDP/GTP exchange factor Sec2 N-terminal domain-containing protein</fullName>
    </recommendedName>
</protein>
<dbReference type="OrthoDB" id="5560525at2759"/>
<dbReference type="STRING" id="400727.A0A2T7P474"/>
<dbReference type="Proteomes" id="UP000245119">
    <property type="component" value="Linkage Group LG6"/>
</dbReference>
<evidence type="ECO:0000313" key="7">
    <source>
        <dbReference type="Proteomes" id="UP000245119"/>
    </source>
</evidence>
<dbReference type="GO" id="GO:0070319">
    <property type="term" value="C:Golgi to plasma membrane transport vesicle"/>
    <property type="evidence" value="ECO:0007669"/>
    <property type="project" value="TreeGrafter"/>
</dbReference>
<feature type="coiled-coil region" evidence="3">
    <location>
        <begin position="252"/>
        <end position="315"/>
    </location>
</feature>
<dbReference type="InterPro" id="IPR040351">
    <property type="entry name" value="RAB3IL/RAB3IP/Sec2"/>
</dbReference>
<dbReference type="PANTHER" id="PTHR14430">
    <property type="entry name" value="RABIN3-RELATED"/>
    <property type="match status" value="1"/>
</dbReference>
<dbReference type="Pfam" id="PF06428">
    <property type="entry name" value="Sec2p"/>
    <property type="match status" value="1"/>
</dbReference>
<keyword evidence="1 3" id="KW-0175">Coiled coil</keyword>
<organism evidence="6 7">
    <name type="scientific">Pomacea canaliculata</name>
    <name type="common">Golden apple snail</name>
    <dbReference type="NCBI Taxonomy" id="400727"/>
    <lineage>
        <taxon>Eukaryota</taxon>
        <taxon>Metazoa</taxon>
        <taxon>Spiralia</taxon>
        <taxon>Lophotrochozoa</taxon>
        <taxon>Mollusca</taxon>
        <taxon>Gastropoda</taxon>
        <taxon>Caenogastropoda</taxon>
        <taxon>Architaenioglossa</taxon>
        <taxon>Ampullarioidea</taxon>
        <taxon>Ampullariidae</taxon>
        <taxon>Pomacea</taxon>
    </lineage>
</organism>
<gene>
    <name evidence="6" type="ORF">C0Q70_10811</name>
</gene>
<dbReference type="Gene3D" id="1.20.5.4880">
    <property type="match status" value="1"/>
</dbReference>
<proteinExistence type="inferred from homology"/>
<keyword evidence="7" id="KW-1185">Reference proteome</keyword>
<evidence type="ECO:0000259" key="5">
    <source>
        <dbReference type="Pfam" id="PF06428"/>
    </source>
</evidence>
<dbReference type="AlphaFoldDB" id="A0A2T7P474"/>
<dbReference type="SUPFAM" id="SSF144284">
    <property type="entry name" value="Sec2 N-terminal region"/>
    <property type="match status" value="1"/>
</dbReference>
<evidence type="ECO:0000256" key="3">
    <source>
        <dbReference type="SAM" id="Coils"/>
    </source>
</evidence>
<evidence type="ECO:0000256" key="2">
    <source>
        <dbReference type="ARBA" id="ARBA00025794"/>
    </source>
</evidence>
<evidence type="ECO:0000256" key="1">
    <source>
        <dbReference type="ARBA" id="ARBA00023054"/>
    </source>
</evidence>
<dbReference type="GO" id="GO:0006887">
    <property type="term" value="P:exocytosis"/>
    <property type="evidence" value="ECO:0007669"/>
    <property type="project" value="TreeGrafter"/>
</dbReference>
<evidence type="ECO:0000256" key="4">
    <source>
        <dbReference type="SAM" id="MobiDB-lite"/>
    </source>
</evidence>
<dbReference type="InterPro" id="IPR009449">
    <property type="entry name" value="Sec2_N"/>
</dbReference>
<feature type="region of interest" description="Disordered" evidence="4">
    <location>
        <begin position="321"/>
        <end position="375"/>
    </location>
</feature>
<dbReference type="EMBL" id="PZQS01000006">
    <property type="protein sequence ID" value="PVD28224.1"/>
    <property type="molecule type" value="Genomic_DNA"/>
</dbReference>
<evidence type="ECO:0000313" key="6">
    <source>
        <dbReference type="EMBL" id="PVD28224.1"/>
    </source>
</evidence>
<feature type="compositionally biased region" description="Basic and acidic residues" evidence="4">
    <location>
        <begin position="357"/>
        <end position="369"/>
    </location>
</feature>
<dbReference type="PANTHER" id="PTHR14430:SF0">
    <property type="entry name" value="SEC2P DOMAIN-CONTAINING PROTEIN"/>
    <property type="match status" value="1"/>
</dbReference>